<dbReference type="Proteomes" id="UP000035682">
    <property type="component" value="Unplaced"/>
</dbReference>
<dbReference type="InterPro" id="IPR035914">
    <property type="entry name" value="Sperma_CUB_dom_sf"/>
</dbReference>
<evidence type="ECO:0000256" key="4">
    <source>
        <dbReference type="ARBA" id="ARBA00022801"/>
    </source>
</evidence>
<dbReference type="InterPro" id="IPR006026">
    <property type="entry name" value="Peptidase_Metallo"/>
</dbReference>
<dbReference type="InterPro" id="IPR024079">
    <property type="entry name" value="MetalloPept_cat_dom_sf"/>
</dbReference>
<dbReference type="EC" id="3.4.24.-" evidence="8"/>
<dbReference type="PROSITE" id="PS01186">
    <property type="entry name" value="EGF_2"/>
    <property type="match status" value="1"/>
</dbReference>
<dbReference type="WBParaSite" id="SRAE_2000073400.1">
    <property type="protein sequence ID" value="SRAE_2000073400.1"/>
    <property type="gene ID" value="WBGene00260934"/>
</dbReference>
<evidence type="ECO:0000256" key="5">
    <source>
        <dbReference type="ARBA" id="ARBA00022833"/>
    </source>
</evidence>
<dbReference type="Gene3D" id="3.40.390.10">
    <property type="entry name" value="Collagenase (Catalytic Domain)"/>
    <property type="match status" value="1"/>
</dbReference>
<keyword evidence="4 8" id="KW-0378">Hydrolase</keyword>
<dbReference type="InterPro" id="IPR001506">
    <property type="entry name" value="Peptidase_M12A"/>
</dbReference>
<dbReference type="Gene3D" id="2.60.120.290">
    <property type="entry name" value="Spermadhesin, CUB domain"/>
    <property type="match status" value="1"/>
</dbReference>
<dbReference type="PRINTS" id="PR00480">
    <property type="entry name" value="ASTACIN"/>
</dbReference>
<dbReference type="OrthoDB" id="291007at2759"/>
<dbReference type="InterPro" id="IPR000859">
    <property type="entry name" value="CUB_dom"/>
</dbReference>
<accession>A0A090MXU9</accession>
<feature type="domain" description="EGF-like" evidence="9 10">
    <location>
        <begin position="274"/>
        <end position="285"/>
    </location>
</feature>
<keyword evidence="1" id="KW-0245">EGF-like domain</keyword>
<sequence length="404" mass="47195">MILNKYFLIFIIYFKYSHAGVIENQNDYNKISKRSVKKEDQKSNILLNEILDRKKRKVKGDKTYKWKFTINYFVDNDVDINIVKKALYEIQSNTCLKFLRRSQLYPRMSGIRFIRRETCYSTVGKELEKIWQDISIANYCQNIGGVQHELFHSLGVDHEHNRIDRDNFVTIIANQIKPIELSFFRKVNNEDSNTLRVPYDYGSLMHYNVEASSLYGKNTMVPRHKLYMRTVGQLKGANFNDIKTINLYYCDKQCANKIQCFHGGYQNPINCRVCKCVEGFIGPYCNLLSIPSLTCGKSVYHAATFPSIIQSSGIKRCIYHLITQKKSTIRINIEFVNTQDYNQLVCSPDDCLEVKYWADKTVTGARFCGVNKLISINSMDHHVIIYYKSTNINSGFRLFFRKLR</sequence>
<keyword evidence="2 8" id="KW-0645">Protease</keyword>
<evidence type="ECO:0000256" key="1">
    <source>
        <dbReference type="ARBA" id="ARBA00022536"/>
    </source>
</evidence>
<evidence type="ECO:0000256" key="3">
    <source>
        <dbReference type="ARBA" id="ARBA00022723"/>
    </source>
</evidence>
<dbReference type="AlphaFoldDB" id="A0A090MXU9"/>
<keyword evidence="8" id="KW-0732">Signal</keyword>
<dbReference type="CTD" id="36378428"/>
<evidence type="ECO:0000313" key="14">
    <source>
        <dbReference type="WormBase" id="SRAE_2000073400"/>
    </source>
</evidence>
<evidence type="ECO:0000313" key="13">
    <source>
        <dbReference type="WBParaSite" id="SRAE_2000073400.1"/>
    </source>
</evidence>
<name>A0A090MXU9_STRRB</name>
<dbReference type="Pfam" id="PF01400">
    <property type="entry name" value="Astacin"/>
    <property type="match status" value="1"/>
</dbReference>
<evidence type="ECO:0000259" key="9">
    <source>
        <dbReference type="PROSITE" id="PS00022"/>
    </source>
</evidence>
<dbReference type="GO" id="GO:0008270">
    <property type="term" value="F:zinc ion binding"/>
    <property type="evidence" value="ECO:0007669"/>
    <property type="project" value="InterPro"/>
</dbReference>
<protein>
    <recommendedName>
        <fullName evidence="8">Metalloendopeptidase</fullName>
        <ecNumber evidence="8">3.4.24.-</ecNumber>
    </recommendedName>
</protein>
<evidence type="ECO:0000313" key="11">
    <source>
        <dbReference type="EMBL" id="CEF66064.1"/>
    </source>
</evidence>
<feature type="chain" id="PRO_5015017755" description="Metalloendopeptidase" evidence="8">
    <location>
        <begin position="20"/>
        <end position="404"/>
    </location>
</feature>
<evidence type="ECO:0000256" key="7">
    <source>
        <dbReference type="ARBA" id="ARBA00023157"/>
    </source>
</evidence>
<evidence type="ECO:0000313" key="12">
    <source>
        <dbReference type="Proteomes" id="UP000035682"/>
    </source>
</evidence>
<gene>
    <name evidence="11 13 14" type="ORF">SRAE_2000073400</name>
</gene>
<keyword evidence="3 8" id="KW-0479">Metal-binding</keyword>
<dbReference type="RefSeq" id="XP_024505264.1">
    <property type="nucleotide sequence ID" value="XM_024651603.1"/>
</dbReference>
<proteinExistence type="predicted"/>
<dbReference type="InterPro" id="IPR000742">
    <property type="entry name" value="EGF"/>
</dbReference>
<dbReference type="Pfam" id="PF00431">
    <property type="entry name" value="CUB"/>
    <property type="match status" value="1"/>
</dbReference>
<keyword evidence="5 8" id="KW-0862">Zinc</keyword>
<dbReference type="EMBL" id="LN609529">
    <property type="protein sequence ID" value="CEF66064.1"/>
    <property type="molecule type" value="Genomic_DNA"/>
</dbReference>
<keyword evidence="6 8" id="KW-0482">Metalloprotease</keyword>
<dbReference type="GeneID" id="36378428"/>
<evidence type="ECO:0000256" key="2">
    <source>
        <dbReference type="ARBA" id="ARBA00022670"/>
    </source>
</evidence>
<dbReference type="OMA" id="FIRRETC"/>
<dbReference type="SMART" id="SM00235">
    <property type="entry name" value="ZnMc"/>
    <property type="match status" value="1"/>
</dbReference>
<comment type="cofactor">
    <cofactor evidence="8">
        <name>Zn(2+)</name>
        <dbReference type="ChEBI" id="CHEBI:29105"/>
    </cofactor>
    <text evidence="8">Binds 1 zinc ion per subunit.</text>
</comment>
<reference evidence="11 12" key="1">
    <citation type="submission" date="2014-09" db="EMBL/GenBank/DDBJ databases">
        <authorList>
            <person name="Martin A.A."/>
        </authorList>
    </citation>
    <scope>NUCLEOTIDE SEQUENCE</scope>
    <source>
        <strain evidence="12">ED321</strain>
        <strain evidence="11">ED321 Heterogonic</strain>
    </source>
</reference>
<evidence type="ECO:0000256" key="6">
    <source>
        <dbReference type="ARBA" id="ARBA00023049"/>
    </source>
</evidence>
<dbReference type="PROSITE" id="PS00022">
    <property type="entry name" value="EGF_1"/>
    <property type="match status" value="1"/>
</dbReference>
<evidence type="ECO:0000259" key="10">
    <source>
        <dbReference type="PROSITE" id="PS01186"/>
    </source>
</evidence>
<keyword evidence="7" id="KW-1015">Disulfide bond</keyword>
<dbReference type="PANTHER" id="PTHR10127">
    <property type="entry name" value="DISCOIDIN, CUB, EGF, LAMININ , AND ZINC METALLOPROTEASE DOMAIN CONTAINING"/>
    <property type="match status" value="1"/>
</dbReference>
<dbReference type="GO" id="GO:0004222">
    <property type="term" value="F:metalloendopeptidase activity"/>
    <property type="evidence" value="ECO:0007669"/>
    <property type="project" value="UniProtKB-UniRule"/>
</dbReference>
<dbReference type="PANTHER" id="PTHR10127:SF780">
    <property type="entry name" value="METALLOENDOPEPTIDASE"/>
    <property type="match status" value="1"/>
</dbReference>
<organism evidence="11">
    <name type="scientific">Strongyloides ratti</name>
    <name type="common">Parasitic roundworm</name>
    <dbReference type="NCBI Taxonomy" id="34506"/>
    <lineage>
        <taxon>Eukaryota</taxon>
        <taxon>Metazoa</taxon>
        <taxon>Ecdysozoa</taxon>
        <taxon>Nematoda</taxon>
        <taxon>Chromadorea</taxon>
        <taxon>Rhabditida</taxon>
        <taxon>Tylenchina</taxon>
        <taxon>Panagrolaimomorpha</taxon>
        <taxon>Strongyloidoidea</taxon>
        <taxon>Strongyloididae</taxon>
        <taxon>Strongyloides</taxon>
    </lineage>
</organism>
<reference evidence="13" key="2">
    <citation type="submission" date="2020-12" db="UniProtKB">
        <authorList>
            <consortium name="WormBaseParasite"/>
        </authorList>
    </citation>
    <scope>IDENTIFICATION</scope>
</reference>
<evidence type="ECO:0000256" key="8">
    <source>
        <dbReference type="RuleBase" id="RU361183"/>
    </source>
</evidence>
<dbReference type="WormBase" id="SRAE_2000073400">
    <property type="protein sequence ID" value="SRP12314"/>
    <property type="gene ID" value="WBGene00260934"/>
</dbReference>
<dbReference type="SUPFAM" id="SSF55486">
    <property type="entry name" value="Metalloproteases ('zincins'), catalytic domain"/>
    <property type="match status" value="1"/>
</dbReference>
<feature type="signal peptide" evidence="8">
    <location>
        <begin position="1"/>
        <end position="19"/>
    </location>
</feature>
<keyword evidence="12" id="KW-1185">Reference proteome</keyword>
<dbReference type="SUPFAM" id="SSF49854">
    <property type="entry name" value="Spermadhesin, CUB domain"/>
    <property type="match status" value="1"/>
</dbReference>
<dbReference type="GO" id="GO:0006508">
    <property type="term" value="P:proteolysis"/>
    <property type="evidence" value="ECO:0007669"/>
    <property type="project" value="UniProtKB-KW"/>
</dbReference>